<dbReference type="Proteomes" id="UP001143480">
    <property type="component" value="Unassembled WGS sequence"/>
</dbReference>
<organism evidence="1 2">
    <name type="scientific">Dactylosporangium matsuzakiense</name>
    <dbReference type="NCBI Taxonomy" id="53360"/>
    <lineage>
        <taxon>Bacteria</taxon>
        <taxon>Bacillati</taxon>
        <taxon>Actinomycetota</taxon>
        <taxon>Actinomycetes</taxon>
        <taxon>Micromonosporales</taxon>
        <taxon>Micromonosporaceae</taxon>
        <taxon>Dactylosporangium</taxon>
    </lineage>
</organism>
<gene>
    <name evidence="1" type="ORF">GCM10017581_103600</name>
</gene>
<name>A0A9W6NTI0_9ACTN</name>
<protein>
    <submittedName>
        <fullName evidence="1">Uncharacterized protein</fullName>
    </submittedName>
</protein>
<sequence length="134" mass="14552">MELQWWSIEVRDGEYPARLWRDAHSAALIEAALTHGARDWSWRSEDFGVVFELGFDDAGDWARFRALPAVTAALDAVAPDSLYVYRGRGGSAGAVHPRRRGPLPAAGAAAIPIEPEPPIVARPPLEPYVPGLVA</sequence>
<comment type="caution">
    <text evidence="1">The sequence shown here is derived from an EMBL/GenBank/DDBJ whole genome shotgun (WGS) entry which is preliminary data.</text>
</comment>
<proteinExistence type="predicted"/>
<dbReference type="RefSeq" id="WP_261963261.1">
    <property type="nucleotide sequence ID" value="NZ_BAAAXA010000003.1"/>
</dbReference>
<dbReference type="AlphaFoldDB" id="A0A9W6NTI0"/>
<dbReference type="EMBL" id="BSFP01000163">
    <property type="protein sequence ID" value="GLL08593.1"/>
    <property type="molecule type" value="Genomic_DNA"/>
</dbReference>
<reference evidence="1" key="1">
    <citation type="journal article" date="2014" name="Int. J. Syst. Evol. Microbiol.">
        <title>Complete genome sequence of Corynebacterium casei LMG S-19264T (=DSM 44701T), isolated from a smear-ripened cheese.</title>
        <authorList>
            <consortium name="US DOE Joint Genome Institute (JGI-PGF)"/>
            <person name="Walter F."/>
            <person name="Albersmeier A."/>
            <person name="Kalinowski J."/>
            <person name="Ruckert C."/>
        </authorList>
    </citation>
    <scope>NUCLEOTIDE SEQUENCE</scope>
    <source>
        <strain evidence="1">VKM Ac-1321</strain>
    </source>
</reference>
<evidence type="ECO:0000313" key="2">
    <source>
        <dbReference type="Proteomes" id="UP001143480"/>
    </source>
</evidence>
<evidence type="ECO:0000313" key="1">
    <source>
        <dbReference type="EMBL" id="GLL08593.1"/>
    </source>
</evidence>
<reference evidence="1" key="2">
    <citation type="submission" date="2023-01" db="EMBL/GenBank/DDBJ databases">
        <authorList>
            <person name="Sun Q."/>
            <person name="Evtushenko L."/>
        </authorList>
    </citation>
    <scope>NUCLEOTIDE SEQUENCE</scope>
    <source>
        <strain evidence="1">VKM Ac-1321</strain>
    </source>
</reference>
<accession>A0A9W6NTI0</accession>
<keyword evidence="2" id="KW-1185">Reference proteome</keyword>